<dbReference type="GO" id="GO:0016020">
    <property type="term" value="C:membrane"/>
    <property type="evidence" value="ECO:0007669"/>
    <property type="project" value="UniProtKB-SubCell"/>
</dbReference>
<feature type="binding site" evidence="6">
    <location>
        <position position="49"/>
    </location>
    <ligand>
        <name>Na(+)</name>
        <dbReference type="ChEBI" id="CHEBI:29101"/>
        <label>2</label>
    </ligand>
</feature>
<protein>
    <submittedName>
        <fullName evidence="8">Putative sodium-dependent neurotransmitter transporter</fullName>
    </submittedName>
</protein>
<feature type="transmembrane region" description="Helical" evidence="7">
    <location>
        <begin position="116"/>
        <end position="146"/>
    </location>
</feature>
<organism evidence="8 9">
    <name type="scientific">Fasciolopsis buskii</name>
    <dbReference type="NCBI Taxonomy" id="27845"/>
    <lineage>
        <taxon>Eukaryota</taxon>
        <taxon>Metazoa</taxon>
        <taxon>Spiralia</taxon>
        <taxon>Lophotrochozoa</taxon>
        <taxon>Platyhelminthes</taxon>
        <taxon>Trematoda</taxon>
        <taxon>Digenea</taxon>
        <taxon>Plagiorchiida</taxon>
        <taxon>Echinostomata</taxon>
        <taxon>Echinostomatoidea</taxon>
        <taxon>Fasciolidae</taxon>
        <taxon>Fasciolopsis</taxon>
    </lineage>
</organism>
<keyword evidence="6" id="KW-0915">Sodium</keyword>
<feature type="transmembrane region" description="Helical" evidence="7">
    <location>
        <begin position="397"/>
        <end position="416"/>
    </location>
</feature>
<feature type="binding site" evidence="6">
    <location>
        <position position="50"/>
    </location>
    <ligand>
        <name>Na(+)</name>
        <dbReference type="ChEBI" id="CHEBI:29101"/>
        <label>1</label>
    </ligand>
</feature>
<sequence>SPSFCVTFSVFQSAFSGDSTADVEVRVAPPEKSMFSSTIGSIVSCLGSAVGTGNIWRFPRIVATHSYARGSLSFYIAWIILLFLWSIPIIVIEYALGRFTRNSVPAVYYKFFGKYFIWVGGWLATTVFFLSAYYPVIVGWCLYYLWVSCTAAQLPGDEEAGMALFNGFARDSSWPVLTQMVTLIITGAFIFGGIRWIERANLFLVPLLLIIVIFTFESLGMPGVWIAAASQNAFDTGAGISVLLTYATFMSRASGIVRYSFLIPITNNLVSFYMSVTIFSTVFSTLVSGDGTLTRSAILKIIQFSGPGSTGLTFTWVPVLFSKVGIFGRVLCVLFFLCLLVAGLSSLLPNIQVVVITLKELGVPHRIAVSASLICIAAAGVPSALKLEILENQDNTWGYALIISGLLLTCVVLIYGPFRFRRVLVNDFGTNDWKLPLIWIFVISILVPIEGVALIVWWILDYVRADPFWYKVTLESITSTLIEWAVVVLVLIAANLIAIKFMPNLYDKARKVGCDPYDSSSYETETEIELDGVSISNAE</sequence>
<evidence type="ECO:0000313" key="9">
    <source>
        <dbReference type="Proteomes" id="UP000728185"/>
    </source>
</evidence>
<dbReference type="InterPro" id="IPR000175">
    <property type="entry name" value="Na/ntran_symport"/>
</dbReference>
<dbReference type="GO" id="GO:0046872">
    <property type="term" value="F:metal ion binding"/>
    <property type="evidence" value="ECO:0007669"/>
    <property type="project" value="UniProtKB-KW"/>
</dbReference>
<keyword evidence="2" id="KW-0813">Transport</keyword>
<comment type="subcellular location">
    <subcellularLocation>
        <location evidence="1">Membrane</location>
        <topology evidence="1">Multi-pass membrane protein</topology>
    </subcellularLocation>
</comment>
<evidence type="ECO:0000256" key="7">
    <source>
        <dbReference type="SAM" id="Phobius"/>
    </source>
</evidence>
<feature type="transmembrane region" description="Helical" evidence="7">
    <location>
        <begin position="201"/>
        <end position="219"/>
    </location>
</feature>
<dbReference type="SUPFAM" id="SSF161070">
    <property type="entry name" value="SNF-like"/>
    <property type="match status" value="1"/>
</dbReference>
<keyword evidence="9" id="KW-1185">Reference proteome</keyword>
<feature type="transmembrane region" description="Helical" evidence="7">
    <location>
        <begin position="437"/>
        <end position="460"/>
    </location>
</feature>
<accession>A0A8E0RZW2</accession>
<reference evidence="8" key="1">
    <citation type="submission" date="2019-05" db="EMBL/GenBank/DDBJ databases">
        <title>Annotation for the trematode Fasciolopsis buski.</title>
        <authorList>
            <person name="Choi Y.-J."/>
        </authorList>
    </citation>
    <scope>NUCLEOTIDE SEQUENCE</scope>
    <source>
        <strain evidence="8">HT</strain>
        <tissue evidence="8">Whole worm</tissue>
    </source>
</reference>
<dbReference type="EMBL" id="LUCM01002019">
    <property type="protein sequence ID" value="KAA0197963.1"/>
    <property type="molecule type" value="Genomic_DNA"/>
</dbReference>
<evidence type="ECO:0000256" key="5">
    <source>
        <dbReference type="ARBA" id="ARBA00023136"/>
    </source>
</evidence>
<dbReference type="PRINTS" id="PR00176">
    <property type="entry name" value="NANEUSMPORT"/>
</dbReference>
<feature type="transmembrane region" description="Helical" evidence="7">
    <location>
        <begin position="261"/>
        <end position="283"/>
    </location>
</feature>
<dbReference type="Proteomes" id="UP000728185">
    <property type="component" value="Unassembled WGS sequence"/>
</dbReference>
<evidence type="ECO:0000256" key="4">
    <source>
        <dbReference type="ARBA" id="ARBA00022989"/>
    </source>
</evidence>
<feature type="transmembrane region" description="Helical" evidence="7">
    <location>
        <begin position="174"/>
        <end position="194"/>
    </location>
</feature>
<keyword evidence="4 7" id="KW-1133">Transmembrane helix</keyword>
<keyword evidence="5 7" id="KW-0472">Membrane</keyword>
<feature type="binding site" evidence="6">
    <location>
        <position position="47"/>
    </location>
    <ligand>
        <name>Na(+)</name>
        <dbReference type="ChEBI" id="CHEBI:29101"/>
        <label>1</label>
    </ligand>
</feature>
<feature type="transmembrane region" description="Helical" evidence="7">
    <location>
        <begin position="326"/>
        <end position="347"/>
    </location>
</feature>
<comment type="caution">
    <text evidence="8">The sequence shown here is derived from an EMBL/GenBank/DDBJ whole genome shotgun (WGS) entry which is preliminary data.</text>
</comment>
<feature type="non-terminal residue" evidence="8">
    <location>
        <position position="1"/>
    </location>
</feature>
<dbReference type="InterPro" id="IPR037272">
    <property type="entry name" value="SNS_sf"/>
</dbReference>
<feature type="transmembrane region" description="Helical" evidence="7">
    <location>
        <begin position="75"/>
        <end position="96"/>
    </location>
</feature>
<evidence type="ECO:0000256" key="1">
    <source>
        <dbReference type="ARBA" id="ARBA00004141"/>
    </source>
</evidence>
<dbReference type="OrthoDB" id="6581954at2759"/>
<keyword evidence="3 7" id="KW-0812">Transmembrane</keyword>
<dbReference type="PANTHER" id="PTHR42948:SF1">
    <property type="entry name" value="TRANSPORTER"/>
    <property type="match status" value="1"/>
</dbReference>
<gene>
    <name evidence="8" type="ORF">FBUS_04221</name>
</gene>
<name>A0A8E0RZW2_9TREM</name>
<evidence type="ECO:0000256" key="2">
    <source>
        <dbReference type="ARBA" id="ARBA00022448"/>
    </source>
</evidence>
<evidence type="ECO:0000313" key="8">
    <source>
        <dbReference type="EMBL" id="KAA0197963.1"/>
    </source>
</evidence>
<feature type="transmembrane region" description="Helical" evidence="7">
    <location>
        <begin position="480"/>
        <end position="501"/>
    </location>
</feature>
<dbReference type="AlphaFoldDB" id="A0A8E0RZW2"/>
<feature type="binding site" evidence="6">
    <location>
        <position position="54"/>
    </location>
    <ligand>
        <name>Na(+)</name>
        <dbReference type="ChEBI" id="CHEBI:29101"/>
        <label>1</label>
    </ligand>
</feature>
<evidence type="ECO:0000256" key="6">
    <source>
        <dbReference type="PIRSR" id="PIRSR600175-1"/>
    </source>
</evidence>
<dbReference type="Pfam" id="PF00209">
    <property type="entry name" value="SNF"/>
    <property type="match status" value="2"/>
</dbReference>
<feature type="transmembrane region" description="Helical" evidence="7">
    <location>
        <begin position="367"/>
        <end position="385"/>
    </location>
</feature>
<proteinExistence type="predicted"/>
<dbReference type="PANTHER" id="PTHR42948">
    <property type="entry name" value="TRANSPORTER"/>
    <property type="match status" value="1"/>
</dbReference>
<keyword evidence="6" id="KW-0479">Metal-binding</keyword>
<evidence type="ECO:0000256" key="3">
    <source>
        <dbReference type="ARBA" id="ARBA00022692"/>
    </source>
</evidence>
<dbReference type="PROSITE" id="PS50267">
    <property type="entry name" value="NA_NEUROTRAN_SYMP_3"/>
    <property type="match status" value="1"/>
</dbReference>